<evidence type="ECO:0000313" key="6">
    <source>
        <dbReference type="EMBL" id="GAQ78487.1"/>
    </source>
</evidence>
<name>A0A1Y1HPH5_KLENI</name>
<feature type="domain" description="AAA+ ATPase" evidence="4">
    <location>
        <begin position="433"/>
        <end position="595"/>
    </location>
</feature>
<protein>
    <submittedName>
        <fullName evidence="6">ATP-dependent CLP protease ATP-binding subunit</fullName>
    </submittedName>
</protein>
<dbReference type="GO" id="GO:0016887">
    <property type="term" value="F:ATP hydrolysis activity"/>
    <property type="evidence" value="ECO:0000318"/>
    <property type="project" value="GO_Central"/>
</dbReference>
<dbReference type="Proteomes" id="UP000054558">
    <property type="component" value="Unassembled WGS sequence"/>
</dbReference>
<dbReference type="Gene3D" id="1.10.8.60">
    <property type="match status" value="1"/>
</dbReference>
<proteinExistence type="predicted"/>
<feature type="compositionally biased region" description="Basic and acidic residues" evidence="3">
    <location>
        <begin position="381"/>
        <end position="396"/>
    </location>
</feature>
<dbReference type="InterPro" id="IPR050052">
    <property type="entry name" value="ATP-dep_Clp_protease_ClpX"/>
</dbReference>
<dbReference type="PANTHER" id="PTHR48102">
    <property type="entry name" value="ATP-DEPENDENT CLP PROTEASE ATP-BINDING SUBUNIT CLPX-LIKE, MITOCHONDRIAL-RELATED"/>
    <property type="match status" value="1"/>
</dbReference>
<dbReference type="InterPro" id="IPR003959">
    <property type="entry name" value="ATPase_AAA_core"/>
</dbReference>
<dbReference type="GO" id="GO:0008233">
    <property type="term" value="F:peptidase activity"/>
    <property type="evidence" value="ECO:0007669"/>
    <property type="project" value="UniProtKB-KW"/>
</dbReference>
<gene>
    <name evidence="6" type="ORF">KFL_000140060</name>
</gene>
<evidence type="ECO:0000256" key="2">
    <source>
        <dbReference type="ARBA" id="ARBA00022840"/>
    </source>
</evidence>
<organism evidence="6 7">
    <name type="scientific">Klebsormidium nitens</name>
    <name type="common">Green alga</name>
    <name type="synonym">Ulothrix nitens</name>
    <dbReference type="NCBI Taxonomy" id="105231"/>
    <lineage>
        <taxon>Eukaryota</taxon>
        <taxon>Viridiplantae</taxon>
        <taxon>Streptophyta</taxon>
        <taxon>Klebsormidiophyceae</taxon>
        <taxon>Klebsormidiales</taxon>
        <taxon>Klebsormidiaceae</taxon>
        <taxon>Klebsormidium</taxon>
    </lineage>
</organism>
<reference evidence="6 7" key="1">
    <citation type="journal article" date="2014" name="Nat. Commun.">
        <title>Klebsormidium flaccidum genome reveals primary factors for plant terrestrial adaptation.</title>
        <authorList>
            <person name="Hori K."/>
            <person name="Maruyama F."/>
            <person name="Fujisawa T."/>
            <person name="Togashi T."/>
            <person name="Yamamoto N."/>
            <person name="Seo M."/>
            <person name="Sato S."/>
            <person name="Yamada T."/>
            <person name="Mori H."/>
            <person name="Tajima N."/>
            <person name="Moriyama T."/>
            <person name="Ikeuchi M."/>
            <person name="Watanabe M."/>
            <person name="Wada H."/>
            <person name="Kobayashi K."/>
            <person name="Saito M."/>
            <person name="Masuda T."/>
            <person name="Sasaki-Sekimoto Y."/>
            <person name="Mashiguchi K."/>
            <person name="Awai K."/>
            <person name="Shimojima M."/>
            <person name="Masuda S."/>
            <person name="Iwai M."/>
            <person name="Nobusawa T."/>
            <person name="Narise T."/>
            <person name="Kondo S."/>
            <person name="Saito H."/>
            <person name="Sato R."/>
            <person name="Murakawa M."/>
            <person name="Ihara Y."/>
            <person name="Oshima-Yamada Y."/>
            <person name="Ohtaka K."/>
            <person name="Satoh M."/>
            <person name="Sonobe K."/>
            <person name="Ishii M."/>
            <person name="Ohtani R."/>
            <person name="Kanamori-Sato M."/>
            <person name="Honoki R."/>
            <person name="Miyazaki D."/>
            <person name="Mochizuki H."/>
            <person name="Umetsu J."/>
            <person name="Higashi K."/>
            <person name="Shibata D."/>
            <person name="Kamiya Y."/>
            <person name="Sato N."/>
            <person name="Nakamura Y."/>
            <person name="Tabata S."/>
            <person name="Ida S."/>
            <person name="Kurokawa K."/>
            <person name="Ohta H."/>
        </authorList>
    </citation>
    <scope>NUCLEOTIDE SEQUENCE [LARGE SCALE GENOMIC DNA]</scope>
    <source>
        <strain evidence="6 7">NIES-2285</strain>
    </source>
</reference>
<dbReference type="InterPro" id="IPR019489">
    <property type="entry name" value="Clp_ATPase_C"/>
</dbReference>
<dbReference type="STRING" id="105231.A0A1Y1HPH5"/>
<keyword evidence="7" id="KW-1185">Reference proteome</keyword>
<dbReference type="GO" id="GO:0051082">
    <property type="term" value="F:unfolded protein binding"/>
    <property type="evidence" value="ECO:0007669"/>
    <property type="project" value="InterPro"/>
</dbReference>
<keyword evidence="6" id="KW-0645">Protease</keyword>
<dbReference type="GO" id="GO:0005524">
    <property type="term" value="F:ATP binding"/>
    <property type="evidence" value="ECO:0000318"/>
    <property type="project" value="GO_Central"/>
</dbReference>
<evidence type="ECO:0000313" key="7">
    <source>
        <dbReference type="Proteomes" id="UP000054558"/>
    </source>
</evidence>
<dbReference type="EMBL" id="DF236963">
    <property type="protein sequence ID" value="GAQ78487.1"/>
    <property type="molecule type" value="Genomic_DNA"/>
</dbReference>
<evidence type="ECO:0000259" key="4">
    <source>
        <dbReference type="SMART" id="SM00382"/>
    </source>
</evidence>
<dbReference type="SMART" id="SM01086">
    <property type="entry name" value="ClpB_D2-small"/>
    <property type="match status" value="1"/>
</dbReference>
<accession>A0A1Y1HPH5</accession>
<dbReference type="NCBIfam" id="TIGR00382">
    <property type="entry name" value="clpX"/>
    <property type="match status" value="1"/>
</dbReference>
<evidence type="ECO:0000256" key="3">
    <source>
        <dbReference type="SAM" id="MobiDB-lite"/>
    </source>
</evidence>
<dbReference type="InterPro" id="IPR003593">
    <property type="entry name" value="AAA+_ATPase"/>
</dbReference>
<feature type="region of interest" description="Disordered" evidence="3">
    <location>
        <begin position="197"/>
        <end position="234"/>
    </location>
</feature>
<feature type="domain" description="Clp ATPase C-terminal" evidence="5">
    <location>
        <begin position="642"/>
        <end position="729"/>
    </location>
</feature>
<dbReference type="SMART" id="SM00382">
    <property type="entry name" value="AAA"/>
    <property type="match status" value="1"/>
</dbReference>
<dbReference type="Pfam" id="PF07724">
    <property type="entry name" value="AAA_2"/>
    <property type="match status" value="1"/>
</dbReference>
<feature type="region of interest" description="Disordered" evidence="3">
    <location>
        <begin position="246"/>
        <end position="285"/>
    </location>
</feature>
<keyword evidence="1" id="KW-0547">Nucleotide-binding</keyword>
<feature type="region of interest" description="Disordered" evidence="3">
    <location>
        <begin position="759"/>
        <end position="792"/>
    </location>
</feature>
<sequence>MGSVPQRRAIEWGGSLLRLQRHRSRREGVFLARSFSAHGDGEKAQKGASSHSDPRNSSCFVDGLSSQSILSSAAFSAKDVTSPPKFPGLRGHGDWGERGGAGPLRDSASKHRAQNRLLCFRCDAELSAPGAGDITPDVSFHQTRFLEVGVQPTVLWCKACREVHLFNPVVRPFATPVTWVPGGASRHSQLPILVPASKAPSPAQHRDSAPRSPATNSESFSDGRGPPPAWQTSYQSQLVRPVPSIVMQPSQGSPILPAVGDRPGTYFSGGGSGGGQEPPGGDRWKDFKLATPKQIVADLNTFVIGQENAKKVLAVQVYNHYKRVFFEDQKRERAKKDKGDPPPSTFSTSGGPAGVSGSPTFTSSYHPPTYNTSYRGAPDAFSDHSSHGYNRPKDPDFYSSPPPEARPAPERFGAKEEVVDTEEQALDEEVELEKSNVLLMGPTGSGKTLLAKTLAKLMNVPFTIADATNLTQAGYVGEDVESILYKLFQEANYDIPLAQKGIVYIDEIDKITKKAENMSITRDVSGEGVQQALLKMLEGTVMNVPEKGGRKSPRGEFVQIDTRDILFIVGGAFVDLDKIVADRTAAASIGFGAPVRSQDPHAQDAATRAKLLESVESRDLMAYGLIPEFIGRFPNVVSLDALTEDQLVQVLVQPKNAVARQYRKMLRMENDVVLHFTDCGLRAIAKRAMALDTGARGLRSILERLLLEPMFEVPDDAEITAIVVDADSVPQGNDKSRGPIMLRGEGALDRWLHEHGLPSVSRKAESADTQPHPEAHPEEEEHEEVPLAAVGM</sequence>
<dbReference type="InterPro" id="IPR027417">
    <property type="entry name" value="P-loop_NTPase"/>
</dbReference>
<feature type="compositionally biased region" description="Basic and acidic residues" evidence="3">
    <location>
        <begin position="759"/>
        <end position="776"/>
    </location>
</feature>
<evidence type="ECO:0000259" key="5">
    <source>
        <dbReference type="SMART" id="SM01086"/>
    </source>
</evidence>
<dbReference type="OrthoDB" id="1721884at2759"/>
<dbReference type="GO" id="GO:0005759">
    <property type="term" value="C:mitochondrial matrix"/>
    <property type="evidence" value="ECO:0000318"/>
    <property type="project" value="GO_Central"/>
</dbReference>
<dbReference type="FunFam" id="1.10.8.60:FF:000002">
    <property type="entry name" value="ATP-dependent Clp protease ATP-binding subunit ClpX"/>
    <property type="match status" value="1"/>
</dbReference>
<dbReference type="Gene3D" id="3.40.50.300">
    <property type="entry name" value="P-loop containing nucleotide triphosphate hydrolases"/>
    <property type="match status" value="1"/>
</dbReference>
<dbReference type="AlphaFoldDB" id="A0A1Y1HPH5"/>
<feature type="region of interest" description="Disordered" evidence="3">
    <location>
        <begin position="78"/>
        <end position="108"/>
    </location>
</feature>
<feature type="compositionally biased region" description="Polar residues" evidence="3">
    <location>
        <begin position="357"/>
        <end position="374"/>
    </location>
</feature>
<dbReference type="GO" id="GO:0140662">
    <property type="term" value="F:ATP-dependent protein folding chaperone"/>
    <property type="evidence" value="ECO:0007669"/>
    <property type="project" value="InterPro"/>
</dbReference>
<dbReference type="PANTHER" id="PTHR48102:SF7">
    <property type="entry name" value="ATP-DEPENDENT CLP PROTEASE ATP-BINDING SUBUNIT CLPX-LIKE, MITOCHONDRIAL"/>
    <property type="match status" value="1"/>
</dbReference>
<dbReference type="Pfam" id="PF10431">
    <property type="entry name" value="ClpB_D2-small"/>
    <property type="match status" value="1"/>
</dbReference>
<keyword evidence="6" id="KW-0378">Hydrolase</keyword>
<dbReference type="NCBIfam" id="NF003745">
    <property type="entry name" value="PRK05342.1"/>
    <property type="match status" value="1"/>
</dbReference>
<dbReference type="SUPFAM" id="SSF52540">
    <property type="entry name" value="P-loop containing nucleoside triphosphate hydrolases"/>
    <property type="match status" value="1"/>
</dbReference>
<keyword evidence="2 6" id="KW-0067">ATP-binding</keyword>
<dbReference type="InterPro" id="IPR004487">
    <property type="entry name" value="Clp_protease_ATP-bd_su_ClpX"/>
</dbReference>
<dbReference type="GO" id="GO:0051603">
    <property type="term" value="P:proteolysis involved in protein catabolic process"/>
    <property type="evidence" value="ECO:0000318"/>
    <property type="project" value="GO_Central"/>
</dbReference>
<evidence type="ECO:0000256" key="1">
    <source>
        <dbReference type="ARBA" id="ARBA00022741"/>
    </source>
</evidence>
<dbReference type="CDD" id="cd19497">
    <property type="entry name" value="RecA-like_ClpX"/>
    <property type="match status" value="1"/>
</dbReference>
<feature type="region of interest" description="Disordered" evidence="3">
    <location>
        <begin position="329"/>
        <end position="414"/>
    </location>
</feature>
<feature type="compositionally biased region" description="Gly residues" evidence="3">
    <location>
        <begin position="267"/>
        <end position="278"/>
    </location>
</feature>
<feature type="compositionally biased region" description="Basic and acidic residues" evidence="3">
    <location>
        <begin position="329"/>
        <end position="340"/>
    </location>
</feature>